<dbReference type="OrthoDB" id="574563at2"/>
<dbReference type="PANTHER" id="PTHR38340">
    <property type="entry name" value="S-LAYER PROTEIN"/>
    <property type="match status" value="1"/>
</dbReference>
<dbReference type="InterPro" id="IPR018511">
    <property type="entry name" value="Hemolysin-typ_Ca-bd_CS"/>
</dbReference>
<dbReference type="InterPro" id="IPR011049">
    <property type="entry name" value="Serralysin-like_metalloprot_C"/>
</dbReference>
<name>A0A2T1FGY5_9CYAN</name>
<comment type="subcellular location">
    <subcellularLocation>
        <location evidence="1">Secreted</location>
    </subcellularLocation>
</comment>
<evidence type="ECO:0000256" key="2">
    <source>
        <dbReference type="ARBA" id="ARBA00022525"/>
    </source>
</evidence>
<evidence type="ECO:0000313" key="3">
    <source>
        <dbReference type="EMBL" id="PSB44211.1"/>
    </source>
</evidence>
<dbReference type="PANTHER" id="PTHR38340:SF1">
    <property type="entry name" value="S-LAYER PROTEIN"/>
    <property type="match status" value="1"/>
</dbReference>
<evidence type="ECO:0000256" key="1">
    <source>
        <dbReference type="ARBA" id="ARBA00004613"/>
    </source>
</evidence>
<dbReference type="InterPro" id="IPR001343">
    <property type="entry name" value="Hemolysn_Ca-bd"/>
</dbReference>
<dbReference type="Pfam" id="PF00353">
    <property type="entry name" value="HemolysinCabind"/>
    <property type="match status" value="2"/>
</dbReference>
<comment type="caution">
    <text evidence="3">The sequence shown here is derived from an EMBL/GenBank/DDBJ whole genome shotgun (WGS) entry which is preliminary data.</text>
</comment>
<keyword evidence="2" id="KW-0964">Secreted</keyword>
<dbReference type="EMBL" id="PVWO01000529">
    <property type="protein sequence ID" value="PSB44211.1"/>
    <property type="molecule type" value="Genomic_DNA"/>
</dbReference>
<organism evidence="3 4">
    <name type="scientific">Chamaesiphon polymorphus CCALA 037</name>
    <dbReference type="NCBI Taxonomy" id="2107692"/>
    <lineage>
        <taxon>Bacteria</taxon>
        <taxon>Bacillati</taxon>
        <taxon>Cyanobacteriota</taxon>
        <taxon>Cyanophyceae</taxon>
        <taxon>Gomontiellales</taxon>
        <taxon>Chamaesiphonaceae</taxon>
        <taxon>Chamaesiphon</taxon>
    </lineage>
</organism>
<protein>
    <submittedName>
        <fullName evidence="3">Calcium-binding protein</fullName>
    </submittedName>
</protein>
<keyword evidence="4" id="KW-1185">Reference proteome</keyword>
<dbReference type="AlphaFoldDB" id="A0A2T1FGY5"/>
<dbReference type="SUPFAM" id="SSF51120">
    <property type="entry name" value="beta-Roll"/>
    <property type="match status" value="1"/>
</dbReference>
<dbReference type="Gene3D" id="2.150.10.10">
    <property type="entry name" value="Serralysin-like metalloprotease, C-terminal"/>
    <property type="match status" value="2"/>
</dbReference>
<gene>
    <name evidence="3" type="ORF">C7B77_25775</name>
</gene>
<dbReference type="GO" id="GO:0005509">
    <property type="term" value="F:calcium ion binding"/>
    <property type="evidence" value="ECO:0007669"/>
    <property type="project" value="InterPro"/>
</dbReference>
<dbReference type="InterPro" id="IPR050557">
    <property type="entry name" value="RTX_toxin/Mannuronan_C5-epim"/>
</dbReference>
<sequence>MVFIRTGNDSDNILRGNPLNRNEDAILKGRGGNDSLRGFEGNDLLLGGKNDDSLFGGLGNDILSGDDDLNLGDSSESGNDILVGGSGADVLYGFGDDILVGSGPNNYNANFLTNLQNDPFAMPIAGDGFQDTFVAVNKPGISSTLTIAGYEQGIDRVDFRSFGITSSSQFSEIQDKGGWFEAVAPEFNGSSLVLRINVDPTALTYVV</sequence>
<dbReference type="Proteomes" id="UP000238937">
    <property type="component" value="Unassembled WGS sequence"/>
</dbReference>
<dbReference type="RefSeq" id="WP_106311722.1">
    <property type="nucleotide sequence ID" value="NZ_PVWO01000529.1"/>
</dbReference>
<dbReference type="GO" id="GO:0005576">
    <property type="term" value="C:extracellular region"/>
    <property type="evidence" value="ECO:0007669"/>
    <property type="project" value="UniProtKB-SubCell"/>
</dbReference>
<accession>A0A2T1FGY5</accession>
<dbReference type="PROSITE" id="PS00330">
    <property type="entry name" value="HEMOLYSIN_CALCIUM"/>
    <property type="match status" value="1"/>
</dbReference>
<proteinExistence type="predicted"/>
<dbReference type="PRINTS" id="PR00313">
    <property type="entry name" value="CABNDNGRPT"/>
</dbReference>
<evidence type="ECO:0000313" key="4">
    <source>
        <dbReference type="Proteomes" id="UP000238937"/>
    </source>
</evidence>
<reference evidence="3 4" key="1">
    <citation type="submission" date="2018-03" db="EMBL/GenBank/DDBJ databases">
        <title>The ancient ancestry and fast evolution of plastids.</title>
        <authorList>
            <person name="Moore K.R."/>
            <person name="Magnabosco C."/>
            <person name="Momper L."/>
            <person name="Gold D.A."/>
            <person name="Bosak T."/>
            <person name="Fournier G.P."/>
        </authorList>
    </citation>
    <scope>NUCLEOTIDE SEQUENCE [LARGE SCALE GENOMIC DNA]</scope>
    <source>
        <strain evidence="3 4">CCALA 037</strain>
    </source>
</reference>